<keyword evidence="4 10" id="KW-0808">Transferase</keyword>
<feature type="transmembrane region" description="Helical" evidence="8">
    <location>
        <begin position="330"/>
        <end position="351"/>
    </location>
</feature>
<dbReference type="GO" id="GO:0009103">
    <property type="term" value="P:lipopolysaccharide biosynthetic process"/>
    <property type="evidence" value="ECO:0007669"/>
    <property type="project" value="UniProtKB-ARBA"/>
</dbReference>
<keyword evidence="7 8" id="KW-0472">Membrane</keyword>
<dbReference type="GO" id="GO:0005886">
    <property type="term" value="C:plasma membrane"/>
    <property type="evidence" value="ECO:0007669"/>
    <property type="project" value="UniProtKB-SubCell"/>
</dbReference>
<comment type="subcellular location">
    <subcellularLocation>
        <location evidence="1">Cell membrane</location>
        <topology evidence="1">Multi-pass membrane protein</topology>
    </subcellularLocation>
</comment>
<dbReference type="EMBL" id="SACK01000007">
    <property type="protein sequence ID" value="RVT99866.1"/>
    <property type="molecule type" value="Genomic_DNA"/>
</dbReference>
<dbReference type="Pfam" id="PF13231">
    <property type="entry name" value="PMT_2"/>
    <property type="match status" value="1"/>
</dbReference>
<dbReference type="GO" id="GO:0016763">
    <property type="term" value="F:pentosyltransferase activity"/>
    <property type="evidence" value="ECO:0007669"/>
    <property type="project" value="TreeGrafter"/>
</dbReference>
<feature type="transmembrane region" description="Helical" evidence="8">
    <location>
        <begin position="386"/>
        <end position="404"/>
    </location>
</feature>
<sequence length="557" mass="63238">MQQTTVFNKWLYFFLLLAVCINLSGLCIPLMNPDATLYATIAKTMVLRNDYVNIIVNGTDWLDKPHFPFWIAALFFEIFGINTWAYKLSGIVFTLMAAVYTYKFAKALYNKDIALWSVLILLTAQHIILSDNDVRAEPYLTGLIIASVYHFYKAERGNDYWHLLAASLFAGCAVMTKGIFVLITIGGAIVGHLLITGQWKRLLHWRWLIAAVLTIIFTLPEIYCLYEQFDAHPEKIVFGQQGVSGIKFFLWDSQFGRFFNTGPIKGTGDPFFFVHTTLWAFLPWSLLLFAAIFQYIKSGVRNPRAYEWYCMCGGLITFLLFSASKFQLPHYLNIVFPFFAIITAQYFCSIVQQKTRKLISITQAVIIAILFSLVFALHYFYRPENINLSIWMAVGVLVVLLLVLPAKASAAWHQRIGFACILTAALVNVYLNGAFYSSLMKYQGGSEAAMWINKHNPQKLPVLQTGDKVNFAMEFYLDQPMINLADDSTVVLPHGMFMLYAPAEAVNNIASGRRVKPLKVFDNYPVTRLKPSFLNKKTRNQQLAKMALVLVDAASKN</sequence>
<dbReference type="InterPro" id="IPR050297">
    <property type="entry name" value="LipidA_mod_glycosyltrf_83"/>
</dbReference>
<evidence type="ECO:0000256" key="6">
    <source>
        <dbReference type="ARBA" id="ARBA00022989"/>
    </source>
</evidence>
<gene>
    <name evidence="10" type="ORF">EOD41_15610</name>
</gene>
<dbReference type="OrthoDB" id="9178203at2"/>
<feature type="transmembrane region" description="Helical" evidence="8">
    <location>
        <begin position="168"/>
        <end position="195"/>
    </location>
</feature>
<evidence type="ECO:0000313" key="10">
    <source>
        <dbReference type="EMBL" id="RVT99866.1"/>
    </source>
</evidence>
<keyword evidence="6 8" id="KW-1133">Transmembrane helix</keyword>
<feature type="transmembrane region" description="Helical" evidence="8">
    <location>
        <begin position="272"/>
        <end position="293"/>
    </location>
</feature>
<evidence type="ECO:0000256" key="7">
    <source>
        <dbReference type="ARBA" id="ARBA00023136"/>
    </source>
</evidence>
<feature type="transmembrane region" description="Helical" evidence="8">
    <location>
        <begin position="358"/>
        <end position="380"/>
    </location>
</feature>
<evidence type="ECO:0000256" key="3">
    <source>
        <dbReference type="ARBA" id="ARBA00022676"/>
    </source>
</evidence>
<evidence type="ECO:0000256" key="2">
    <source>
        <dbReference type="ARBA" id="ARBA00022475"/>
    </source>
</evidence>
<dbReference type="PANTHER" id="PTHR33908:SF11">
    <property type="entry name" value="MEMBRANE PROTEIN"/>
    <property type="match status" value="1"/>
</dbReference>
<feature type="domain" description="Glycosyltransferase RgtA/B/C/D-like" evidence="9">
    <location>
        <begin position="63"/>
        <end position="221"/>
    </location>
</feature>
<dbReference type="AlphaFoldDB" id="A0A3S2UKI1"/>
<keyword evidence="5 8" id="KW-0812">Transmembrane</keyword>
<dbReference type="InterPro" id="IPR038731">
    <property type="entry name" value="RgtA/B/C-like"/>
</dbReference>
<evidence type="ECO:0000256" key="8">
    <source>
        <dbReference type="SAM" id="Phobius"/>
    </source>
</evidence>
<evidence type="ECO:0000259" key="9">
    <source>
        <dbReference type="Pfam" id="PF13231"/>
    </source>
</evidence>
<comment type="caution">
    <text evidence="10">The sequence shown here is derived from an EMBL/GenBank/DDBJ whole genome shotgun (WGS) entry which is preliminary data.</text>
</comment>
<reference evidence="10 11" key="1">
    <citation type="submission" date="2019-01" db="EMBL/GenBank/DDBJ databases">
        <authorList>
            <person name="Chen W.-M."/>
        </authorList>
    </citation>
    <scope>NUCLEOTIDE SEQUENCE [LARGE SCALE GENOMIC DNA]</scope>
    <source>
        <strain evidence="10 11">YBJ-36</strain>
    </source>
</reference>
<keyword evidence="2" id="KW-1003">Cell membrane</keyword>
<evidence type="ECO:0000256" key="5">
    <source>
        <dbReference type="ARBA" id="ARBA00022692"/>
    </source>
</evidence>
<evidence type="ECO:0000313" key="11">
    <source>
        <dbReference type="Proteomes" id="UP000282759"/>
    </source>
</evidence>
<proteinExistence type="predicted"/>
<dbReference type="PANTHER" id="PTHR33908">
    <property type="entry name" value="MANNOSYLTRANSFERASE YKCB-RELATED"/>
    <property type="match status" value="1"/>
</dbReference>
<keyword evidence="11" id="KW-1185">Reference proteome</keyword>
<evidence type="ECO:0000256" key="4">
    <source>
        <dbReference type="ARBA" id="ARBA00022679"/>
    </source>
</evidence>
<feature type="transmembrane region" description="Helical" evidence="8">
    <location>
        <begin position="416"/>
        <end position="436"/>
    </location>
</feature>
<feature type="transmembrane region" description="Helical" evidence="8">
    <location>
        <begin position="69"/>
        <end position="101"/>
    </location>
</feature>
<dbReference type="RefSeq" id="WP_127706598.1">
    <property type="nucleotide sequence ID" value="NZ_SACK01000007.1"/>
</dbReference>
<name>A0A3S2UKI1_9SPHI</name>
<feature type="transmembrane region" description="Helical" evidence="8">
    <location>
        <begin position="113"/>
        <end position="129"/>
    </location>
</feature>
<organism evidence="10 11">
    <name type="scientific">Mucilaginibacter limnophilus</name>
    <dbReference type="NCBI Taxonomy" id="1932778"/>
    <lineage>
        <taxon>Bacteria</taxon>
        <taxon>Pseudomonadati</taxon>
        <taxon>Bacteroidota</taxon>
        <taxon>Sphingobacteriia</taxon>
        <taxon>Sphingobacteriales</taxon>
        <taxon>Sphingobacteriaceae</taxon>
        <taxon>Mucilaginibacter</taxon>
    </lineage>
</organism>
<protein>
    <submittedName>
        <fullName evidence="10">Glycosyl transferase</fullName>
    </submittedName>
</protein>
<accession>A0A3S2UKI1</accession>
<keyword evidence="3" id="KW-0328">Glycosyltransferase</keyword>
<feature type="transmembrane region" description="Helical" evidence="8">
    <location>
        <begin position="305"/>
        <end position="324"/>
    </location>
</feature>
<feature type="transmembrane region" description="Helical" evidence="8">
    <location>
        <begin position="12"/>
        <end position="31"/>
    </location>
</feature>
<feature type="transmembrane region" description="Helical" evidence="8">
    <location>
        <begin position="207"/>
        <end position="226"/>
    </location>
</feature>
<evidence type="ECO:0000256" key="1">
    <source>
        <dbReference type="ARBA" id="ARBA00004651"/>
    </source>
</evidence>
<dbReference type="Proteomes" id="UP000282759">
    <property type="component" value="Unassembled WGS sequence"/>
</dbReference>